<dbReference type="Proteomes" id="UP001611548">
    <property type="component" value="Unassembled WGS sequence"/>
</dbReference>
<accession>A0ABW7UUD6</accession>
<gene>
    <name evidence="2" type="ORF">ACH429_19265</name>
</gene>
<dbReference type="EMBL" id="JBIRWE010000008">
    <property type="protein sequence ID" value="MFI1966214.1"/>
    <property type="molecule type" value="Genomic_DNA"/>
</dbReference>
<feature type="compositionally biased region" description="Low complexity" evidence="1">
    <location>
        <begin position="28"/>
        <end position="40"/>
    </location>
</feature>
<organism evidence="2 3">
    <name type="scientific">Streptomyces pathocidini</name>
    <dbReference type="NCBI Taxonomy" id="1650571"/>
    <lineage>
        <taxon>Bacteria</taxon>
        <taxon>Bacillati</taxon>
        <taxon>Actinomycetota</taxon>
        <taxon>Actinomycetes</taxon>
        <taxon>Kitasatosporales</taxon>
        <taxon>Streptomycetaceae</taxon>
        <taxon>Streptomyces</taxon>
    </lineage>
</organism>
<protein>
    <submittedName>
        <fullName evidence="2">Uncharacterized protein</fullName>
    </submittedName>
</protein>
<evidence type="ECO:0000256" key="1">
    <source>
        <dbReference type="SAM" id="MobiDB-lite"/>
    </source>
</evidence>
<reference evidence="2 3" key="1">
    <citation type="submission" date="2024-10" db="EMBL/GenBank/DDBJ databases">
        <title>The Natural Products Discovery Center: Release of the First 8490 Sequenced Strains for Exploring Actinobacteria Biosynthetic Diversity.</title>
        <authorList>
            <person name="Kalkreuter E."/>
            <person name="Kautsar S.A."/>
            <person name="Yang D."/>
            <person name="Bader C.D."/>
            <person name="Teijaro C.N."/>
            <person name="Fluegel L."/>
            <person name="Davis C.M."/>
            <person name="Simpson J.R."/>
            <person name="Lauterbach L."/>
            <person name="Steele A.D."/>
            <person name="Gui C."/>
            <person name="Meng S."/>
            <person name="Li G."/>
            <person name="Viehrig K."/>
            <person name="Ye F."/>
            <person name="Su P."/>
            <person name="Kiefer A.F."/>
            <person name="Nichols A."/>
            <person name="Cepeda A.J."/>
            <person name="Yan W."/>
            <person name="Fan B."/>
            <person name="Jiang Y."/>
            <person name="Adhikari A."/>
            <person name="Zheng C.-J."/>
            <person name="Schuster L."/>
            <person name="Cowan T.M."/>
            <person name="Smanski M.J."/>
            <person name="Chevrette M.G."/>
            <person name="De Carvalho L.P.S."/>
            <person name="Shen B."/>
        </authorList>
    </citation>
    <scope>NUCLEOTIDE SEQUENCE [LARGE SCALE GENOMIC DNA]</scope>
    <source>
        <strain evidence="2 3">NPDC020327</strain>
    </source>
</reference>
<comment type="caution">
    <text evidence="2">The sequence shown here is derived from an EMBL/GenBank/DDBJ whole genome shotgun (WGS) entry which is preliminary data.</text>
</comment>
<evidence type="ECO:0000313" key="3">
    <source>
        <dbReference type="Proteomes" id="UP001611548"/>
    </source>
</evidence>
<feature type="compositionally biased region" description="Basic and acidic residues" evidence="1">
    <location>
        <begin position="10"/>
        <end position="27"/>
    </location>
</feature>
<proteinExistence type="predicted"/>
<sequence>MNPPSGHPAPHLDPREAGKGQDQEAERATSQWRSQRAAARRVVAGYSRDSEDLAFLLEALELHPDTDGLSYGSGPANQRGGSGASDFGGDPEHGRGHGSRP</sequence>
<name>A0ABW7UUD6_9ACTN</name>
<feature type="region of interest" description="Disordered" evidence="1">
    <location>
        <begin position="1"/>
        <end position="40"/>
    </location>
</feature>
<feature type="region of interest" description="Disordered" evidence="1">
    <location>
        <begin position="64"/>
        <end position="101"/>
    </location>
</feature>
<evidence type="ECO:0000313" key="2">
    <source>
        <dbReference type="EMBL" id="MFI1966214.1"/>
    </source>
</evidence>
<keyword evidence="3" id="KW-1185">Reference proteome</keyword>
<dbReference type="RefSeq" id="WP_055473835.1">
    <property type="nucleotide sequence ID" value="NZ_JBIRWE010000008.1"/>
</dbReference>